<gene>
    <name evidence="2" type="ORF">Bca52824_031153</name>
</gene>
<organism evidence="2 3">
    <name type="scientific">Brassica carinata</name>
    <name type="common">Ethiopian mustard</name>
    <name type="synonym">Abyssinian cabbage</name>
    <dbReference type="NCBI Taxonomy" id="52824"/>
    <lineage>
        <taxon>Eukaryota</taxon>
        <taxon>Viridiplantae</taxon>
        <taxon>Streptophyta</taxon>
        <taxon>Embryophyta</taxon>
        <taxon>Tracheophyta</taxon>
        <taxon>Spermatophyta</taxon>
        <taxon>Magnoliopsida</taxon>
        <taxon>eudicotyledons</taxon>
        <taxon>Gunneridae</taxon>
        <taxon>Pentapetalae</taxon>
        <taxon>rosids</taxon>
        <taxon>malvids</taxon>
        <taxon>Brassicales</taxon>
        <taxon>Brassicaceae</taxon>
        <taxon>Brassiceae</taxon>
        <taxon>Brassica</taxon>
    </lineage>
</organism>
<evidence type="ECO:0000313" key="2">
    <source>
        <dbReference type="EMBL" id="KAG2302502.1"/>
    </source>
</evidence>
<feature type="domain" description="Reverse transcriptase zinc-binding" evidence="1">
    <location>
        <begin position="61"/>
        <end position="145"/>
    </location>
</feature>
<accession>A0A8X7SAQ6</accession>
<evidence type="ECO:0000259" key="1">
    <source>
        <dbReference type="Pfam" id="PF13966"/>
    </source>
</evidence>
<proteinExistence type="predicted"/>
<dbReference type="Proteomes" id="UP000886595">
    <property type="component" value="Unassembled WGS sequence"/>
</dbReference>
<evidence type="ECO:0000313" key="3">
    <source>
        <dbReference type="Proteomes" id="UP000886595"/>
    </source>
</evidence>
<reference evidence="2 3" key="1">
    <citation type="submission" date="2020-02" db="EMBL/GenBank/DDBJ databases">
        <authorList>
            <person name="Ma Q."/>
            <person name="Huang Y."/>
            <person name="Song X."/>
            <person name="Pei D."/>
        </authorList>
    </citation>
    <scope>NUCLEOTIDE SEQUENCE [LARGE SCALE GENOMIC DNA]</scope>
    <source>
        <strain evidence="2">Sxm20200214</strain>
        <tissue evidence="2">Leaf</tissue>
    </source>
</reference>
<dbReference type="AlphaFoldDB" id="A0A8X7SAQ6"/>
<name>A0A8X7SAQ6_BRACI</name>
<dbReference type="PANTHER" id="PTHR33116">
    <property type="entry name" value="REVERSE TRANSCRIPTASE ZINC-BINDING DOMAIN-CONTAINING PROTEIN-RELATED-RELATED"/>
    <property type="match status" value="1"/>
</dbReference>
<dbReference type="Pfam" id="PF13966">
    <property type="entry name" value="zf-RVT"/>
    <property type="match status" value="1"/>
</dbReference>
<dbReference type="EMBL" id="JAAMPC010000007">
    <property type="protein sequence ID" value="KAG2302502.1"/>
    <property type="molecule type" value="Genomic_DNA"/>
</dbReference>
<protein>
    <recommendedName>
        <fullName evidence="1">Reverse transcriptase zinc-binding domain-containing protein</fullName>
    </recommendedName>
</protein>
<dbReference type="InterPro" id="IPR026960">
    <property type="entry name" value="RVT-Znf"/>
</dbReference>
<comment type="caution">
    <text evidence="2">The sequence shown here is derived from an EMBL/GenBank/DDBJ whole genome shotgun (WGS) entry which is preliminary data.</text>
</comment>
<dbReference type="OrthoDB" id="1748554at2759"/>
<sequence length="171" mass="19942">MAIYIMHFEALHAGRLISSRSRGPTLLILRENLPPQLPLFNSPDPDVYIWRNNPQDPLSSFSISKVWNYLHPKPAPLPCFAAVWFKQRIPKHAFITWLSFRGRLATRDRLRSWGIQVPQECLLCGVAPENRDHMFLGCVYSQEVWKSFFHRTRLRPPIAVNAISLDRFLFC</sequence>
<keyword evidence="3" id="KW-1185">Reference proteome</keyword>
<dbReference type="PANTHER" id="PTHR33116:SF84">
    <property type="entry name" value="RNA-DIRECTED DNA POLYMERASE"/>
    <property type="match status" value="1"/>
</dbReference>